<comment type="caution">
    <text evidence="1">The sequence shown here is derived from an EMBL/GenBank/DDBJ whole genome shotgun (WGS) entry which is preliminary data.</text>
</comment>
<gene>
    <name evidence="1" type="ORF">ENQ76_04045</name>
</gene>
<proteinExistence type="predicted"/>
<name>A0A7C2JXX7_9PLAN</name>
<protein>
    <recommendedName>
        <fullName evidence="2">Carboxypeptidase regulatory-like domain-containing protein</fullName>
    </recommendedName>
</protein>
<dbReference type="AlphaFoldDB" id="A0A7C2JXX7"/>
<evidence type="ECO:0000313" key="1">
    <source>
        <dbReference type="EMBL" id="HEN14625.1"/>
    </source>
</evidence>
<evidence type="ECO:0008006" key="2">
    <source>
        <dbReference type="Google" id="ProtNLM"/>
    </source>
</evidence>
<organism evidence="1">
    <name type="scientific">Schlesneria paludicola</name>
    <dbReference type="NCBI Taxonomy" id="360056"/>
    <lineage>
        <taxon>Bacteria</taxon>
        <taxon>Pseudomonadati</taxon>
        <taxon>Planctomycetota</taxon>
        <taxon>Planctomycetia</taxon>
        <taxon>Planctomycetales</taxon>
        <taxon>Planctomycetaceae</taxon>
        <taxon>Schlesneria</taxon>
    </lineage>
</organism>
<reference evidence="1" key="1">
    <citation type="journal article" date="2020" name="mSystems">
        <title>Genome- and Community-Level Interaction Insights into Carbon Utilization and Element Cycling Functions of Hydrothermarchaeota in Hydrothermal Sediment.</title>
        <authorList>
            <person name="Zhou Z."/>
            <person name="Liu Y."/>
            <person name="Xu W."/>
            <person name="Pan J."/>
            <person name="Luo Z.H."/>
            <person name="Li M."/>
        </authorList>
    </citation>
    <scope>NUCLEOTIDE SEQUENCE [LARGE SCALE GENOMIC DNA]</scope>
    <source>
        <strain evidence="1">SpSt-339</strain>
    </source>
</reference>
<sequence>MWRQWLILIIVCKLFAGCGPKPVPGGTEGVVHVGAATLPDILVRVFPADSADAVGFGITESDGAFELRKPNATGPLWLPPGDYRATIESVGPTRLVFPADYARPETTPLMVIWTGDDRVLDLEVPEPTVGR</sequence>
<dbReference type="EMBL" id="DSOK01000123">
    <property type="protein sequence ID" value="HEN14625.1"/>
    <property type="molecule type" value="Genomic_DNA"/>
</dbReference>
<accession>A0A7C2JXX7</accession>